<comment type="caution">
    <text evidence="2">The sequence shown here is derived from an EMBL/GenBank/DDBJ whole genome shotgun (WGS) entry which is preliminary data.</text>
</comment>
<dbReference type="EMBL" id="JBHTMP010000001">
    <property type="protein sequence ID" value="MFD1319616.1"/>
    <property type="molecule type" value="Genomic_DNA"/>
</dbReference>
<dbReference type="Gene3D" id="3.10.129.10">
    <property type="entry name" value="Hotdog Thioesterase"/>
    <property type="match status" value="1"/>
</dbReference>
<dbReference type="CDD" id="cd03441">
    <property type="entry name" value="R_hydratase_like"/>
    <property type="match status" value="1"/>
</dbReference>
<proteinExistence type="predicted"/>
<dbReference type="SUPFAM" id="SSF54637">
    <property type="entry name" value="Thioesterase/thiol ester dehydrase-isomerase"/>
    <property type="match status" value="1"/>
</dbReference>
<keyword evidence="3" id="KW-1185">Reference proteome</keyword>
<gene>
    <name evidence="2" type="ORF">ACFQ4H_00785</name>
</gene>
<sequence>MVDVAAKGRAGAEFGMEIERGKIREFAVATGSENPAYLVDPAPVVPATFLTTMVFWQSEEADPWREVRMDPSRGLHAEQEFVFHGPPPRAGEKLTCRSRIEDIYDKQGRRGTLTFAVMVTEFRDASGRLVAEARLTGVETAGLGESA</sequence>
<evidence type="ECO:0000313" key="2">
    <source>
        <dbReference type="EMBL" id="MFD1319616.1"/>
    </source>
</evidence>
<dbReference type="Pfam" id="PF13452">
    <property type="entry name" value="FAS1_DH_region"/>
    <property type="match status" value="1"/>
</dbReference>
<dbReference type="Proteomes" id="UP001597260">
    <property type="component" value="Unassembled WGS sequence"/>
</dbReference>
<feature type="domain" description="FAS1-like dehydratase" evidence="1">
    <location>
        <begin position="8"/>
        <end position="132"/>
    </location>
</feature>
<evidence type="ECO:0000259" key="1">
    <source>
        <dbReference type="Pfam" id="PF13452"/>
    </source>
</evidence>
<dbReference type="RefSeq" id="WP_377565666.1">
    <property type="nucleotide sequence ID" value="NZ_JBHTMP010000001.1"/>
</dbReference>
<reference evidence="3" key="1">
    <citation type="journal article" date="2019" name="Int. J. Syst. Evol. Microbiol.">
        <title>The Global Catalogue of Microorganisms (GCM) 10K type strain sequencing project: providing services to taxonomists for standard genome sequencing and annotation.</title>
        <authorList>
            <consortium name="The Broad Institute Genomics Platform"/>
            <consortium name="The Broad Institute Genome Sequencing Center for Infectious Disease"/>
            <person name="Wu L."/>
            <person name="Ma J."/>
        </authorList>
    </citation>
    <scope>NUCLEOTIDE SEQUENCE [LARGE SCALE GENOMIC DNA]</scope>
    <source>
        <strain evidence="3">JCM 31037</strain>
    </source>
</reference>
<dbReference type="InterPro" id="IPR029069">
    <property type="entry name" value="HotDog_dom_sf"/>
</dbReference>
<evidence type="ECO:0000313" key="3">
    <source>
        <dbReference type="Proteomes" id="UP001597260"/>
    </source>
</evidence>
<organism evidence="2 3">
    <name type="scientific">Micromonospora sonneratiae</name>
    <dbReference type="NCBI Taxonomy" id="1184706"/>
    <lineage>
        <taxon>Bacteria</taxon>
        <taxon>Bacillati</taxon>
        <taxon>Actinomycetota</taxon>
        <taxon>Actinomycetes</taxon>
        <taxon>Micromonosporales</taxon>
        <taxon>Micromonosporaceae</taxon>
        <taxon>Micromonospora</taxon>
    </lineage>
</organism>
<name>A0ABW3Y7R1_9ACTN</name>
<dbReference type="InterPro" id="IPR039569">
    <property type="entry name" value="FAS1-like_DH_region"/>
</dbReference>
<accession>A0ABW3Y7R1</accession>
<protein>
    <submittedName>
        <fullName evidence="2">MaoC family dehydratase N-terminal domain-containing protein</fullName>
    </submittedName>
</protein>